<dbReference type="InterPro" id="IPR024983">
    <property type="entry name" value="CHAT_dom"/>
</dbReference>
<dbReference type="Proteomes" id="UP001187346">
    <property type="component" value="Unassembled WGS sequence"/>
</dbReference>
<sequence length="214" mass="22971">MSSYTPTVTALHHARARGAAPDRMEAAVVHADVRRPGLSELPAARREARAAADRLGVEPLDLAECGREALIAALLTCTHLHMALHAVADQDDPGTSRFLLPDLDLTFAEIAARRGGWGRLAYLSACETTYTPRALADESIHLTSAFLLVGFSGVIGTLWRVPDAVAETTARVFYDALDTARDEPALALARTARLVRVHYGDAPAAWAAHHHVGI</sequence>
<protein>
    <submittedName>
        <fullName evidence="2">CHAT domain-containing protein</fullName>
    </submittedName>
</protein>
<proteinExistence type="predicted"/>
<keyword evidence="3" id="KW-1185">Reference proteome</keyword>
<evidence type="ECO:0000313" key="2">
    <source>
        <dbReference type="EMBL" id="MDV7219526.1"/>
    </source>
</evidence>
<evidence type="ECO:0000313" key="3">
    <source>
        <dbReference type="Proteomes" id="UP001187346"/>
    </source>
</evidence>
<reference evidence="2 3" key="1">
    <citation type="submission" date="2023-10" db="EMBL/GenBank/DDBJ databases">
        <title>Characterization of rhizosphere-enriched actinobacteria from wheat plants lab-grown on chernevaya soil.</title>
        <authorList>
            <person name="Tikhonova E.N."/>
            <person name="Konopkin A."/>
            <person name="Kravchenko I.K."/>
        </authorList>
    </citation>
    <scope>NUCLEOTIDE SEQUENCE [LARGE SCALE GENOMIC DNA]</scope>
    <source>
        <strain evidence="2 3">RR29</strain>
    </source>
</reference>
<organism evidence="2 3">
    <name type="scientific">Streptomyces prunicolor</name>
    <dbReference type="NCBI Taxonomy" id="67348"/>
    <lineage>
        <taxon>Bacteria</taxon>
        <taxon>Bacillati</taxon>
        <taxon>Actinomycetota</taxon>
        <taxon>Actinomycetes</taxon>
        <taxon>Kitasatosporales</taxon>
        <taxon>Streptomycetaceae</taxon>
        <taxon>Streptomyces</taxon>
    </lineage>
</organism>
<name>A0ABU4FG03_9ACTN</name>
<dbReference type="RefSeq" id="WP_317773444.1">
    <property type="nucleotide sequence ID" value="NZ_JAWMAJ010000097.1"/>
</dbReference>
<evidence type="ECO:0000259" key="1">
    <source>
        <dbReference type="Pfam" id="PF12770"/>
    </source>
</evidence>
<gene>
    <name evidence="2" type="ORF">R5A26_26660</name>
</gene>
<dbReference type="EMBL" id="JAWMAJ010000097">
    <property type="protein sequence ID" value="MDV7219526.1"/>
    <property type="molecule type" value="Genomic_DNA"/>
</dbReference>
<feature type="domain" description="CHAT" evidence="1">
    <location>
        <begin position="4"/>
        <end position="213"/>
    </location>
</feature>
<accession>A0ABU4FG03</accession>
<comment type="caution">
    <text evidence="2">The sequence shown here is derived from an EMBL/GenBank/DDBJ whole genome shotgun (WGS) entry which is preliminary data.</text>
</comment>
<dbReference type="Pfam" id="PF12770">
    <property type="entry name" value="CHAT"/>
    <property type="match status" value="1"/>
</dbReference>